<dbReference type="Proteomes" id="UP001287282">
    <property type="component" value="Unassembled WGS sequence"/>
</dbReference>
<evidence type="ECO:0000256" key="1">
    <source>
        <dbReference type="ARBA" id="ARBA00001964"/>
    </source>
</evidence>
<evidence type="ECO:0000259" key="4">
    <source>
        <dbReference type="SMART" id="SM00861"/>
    </source>
</evidence>
<sequence length="327" mass="35841">MAVISYIEAVTLALKEEMERDEKVFVLGEDVGARGGVFRATNGLYEKFGEERVIDTPLAESAIAGVGIGAAMYGMRPVAEMQFADFIMPAVNQIISEAAKIRYRSNNDWNCPITIRAPYGGGVHGALYHSQSVEAIFASVPGLKIVMPSTPYDVKGLLKAAIRDEDPVLFFEHKRAYRLIKGEVPEEDYTLPIGRADVKREGEDITVITYGLSVHFALQAAERLASDGISAHVLDLRTVYPLDKEAIIEAASKTGKVLLVTEDNKEGSIMGEVAAIIAEHCLFDLDAPVQRLAGPDVPAMPYAPTMEKYFMINPDKVEKAMRELAEF</sequence>
<dbReference type="InterPro" id="IPR033248">
    <property type="entry name" value="Transketolase_C"/>
</dbReference>
<reference evidence="5 6" key="1">
    <citation type="submission" date="2023-10" db="EMBL/GenBank/DDBJ databases">
        <title>Screening of Alkalihalobacillus lindianensis BZ-TG-R113 and Its Alleviation of Salt Stress on Rapeseed Growth.</title>
        <authorList>
            <person name="Zhao B."/>
            <person name="Guo T."/>
        </authorList>
    </citation>
    <scope>NUCLEOTIDE SEQUENCE [LARGE SCALE GENOMIC DNA]</scope>
    <source>
        <strain evidence="5 6">BZ-TG-R113</strain>
    </source>
</reference>
<dbReference type="EMBL" id="JAWJBA010000003">
    <property type="protein sequence ID" value="MDV2685168.1"/>
    <property type="molecule type" value="Genomic_DNA"/>
</dbReference>
<proteinExistence type="predicted"/>
<dbReference type="Pfam" id="PF02780">
    <property type="entry name" value="Transketolase_C"/>
    <property type="match status" value="1"/>
</dbReference>
<keyword evidence="6" id="KW-1185">Reference proteome</keyword>
<dbReference type="PANTHER" id="PTHR43257">
    <property type="entry name" value="PYRUVATE DEHYDROGENASE E1 COMPONENT BETA SUBUNIT"/>
    <property type="match status" value="1"/>
</dbReference>
<dbReference type="CDD" id="cd07036">
    <property type="entry name" value="TPP_PYR_E1-PDHc-beta_like"/>
    <property type="match status" value="1"/>
</dbReference>
<dbReference type="InterPro" id="IPR005475">
    <property type="entry name" value="Transketolase-like_Pyr-bd"/>
</dbReference>
<dbReference type="Gene3D" id="3.40.50.920">
    <property type="match status" value="1"/>
</dbReference>
<dbReference type="NCBIfam" id="NF006667">
    <property type="entry name" value="PRK09212.1"/>
    <property type="match status" value="1"/>
</dbReference>
<dbReference type="Gene3D" id="3.40.50.970">
    <property type="match status" value="1"/>
</dbReference>
<protein>
    <submittedName>
        <fullName evidence="5">Alpha-ketoacid dehydrogenase subunit beta</fullName>
        <ecNumber evidence="5">1.2.4.-</ecNumber>
    </submittedName>
</protein>
<dbReference type="Pfam" id="PF02779">
    <property type="entry name" value="Transket_pyr"/>
    <property type="match status" value="1"/>
</dbReference>
<dbReference type="InterPro" id="IPR009014">
    <property type="entry name" value="Transketo_C/PFOR_II"/>
</dbReference>
<dbReference type="PANTHER" id="PTHR43257:SF2">
    <property type="entry name" value="PYRUVATE DEHYDROGENASE E1 COMPONENT SUBUNIT BETA"/>
    <property type="match status" value="1"/>
</dbReference>
<dbReference type="EC" id="1.2.4.-" evidence="5"/>
<dbReference type="GO" id="GO:0016491">
    <property type="term" value="F:oxidoreductase activity"/>
    <property type="evidence" value="ECO:0007669"/>
    <property type="project" value="UniProtKB-KW"/>
</dbReference>
<evidence type="ECO:0000256" key="2">
    <source>
        <dbReference type="ARBA" id="ARBA00023002"/>
    </source>
</evidence>
<feature type="domain" description="Transketolase-like pyrimidine-binding" evidence="4">
    <location>
        <begin position="4"/>
        <end position="179"/>
    </location>
</feature>
<dbReference type="InterPro" id="IPR029061">
    <property type="entry name" value="THDP-binding"/>
</dbReference>
<organism evidence="5 6">
    <name type="scientific">Alkalihalophilus lindianensis</name>
    <dbReference type="NCBI Taxonomy" id="1630542"/>
    <lineage>
        <taxon>Bacteria</taxon>
        <taxon>Bacillati</taxon>
        <taxon>Bacillota</taxon>
        <taxon>Bacilli</taxon>
        <taxon>Bacillales</taxon>
        <taxon>Bacillaceae</taxon>
        <taxon>Alkalihalophilus</taxon>
    </lineage>
</organism>
<dbReference type="RefSeq" id="WP_317122346.1">
    <property type="nucleotide sequence ID" value="NZ_JAWJBA010000003.1"/>
</dbReference>
<dbReference type="SUPFAM" id="SSF52518">
    <property type="entry name" value="Thiamin diphosphate-binding fold (THDP-binding)"/>
    <property type="match status" value="1"/>
</dbReference>
<evidence type="ECO:0000313" key="5">
    <source>
        <dbReference type="EMBL" id="MDV2685168.1"/>
    </source>
</evidence>
<dbReference type="SMART" id="SM00861">
    <property type="entry name" value="Transket_pyr"/>
    <property type="match status" value="1"/>
</dbReference>
<dbReference type="SUPFAM" id="SSF52922">
    <property type="entry name" value="TK C-terminal domain-like"/>
    <property type="match status" value="1"/>
</dbReference>
<gene>
    <name evidence="5" type="ORF">RYX56_12450</name>
</gene>
<comment type="cofactor">
    <cofactor evidence="1">
        <name>thiamine diphosphate</name>
        <dbReference type="ChEBI" id="CHEBI:58937"/>
    </cofactor>
</comment>
<keyword evidence="2 5" id="KW-0560">Oxidoreductase</keyword>
<comment type="caution">
    <text evidence="5">The sequence shown here is derived from an EMBL/GenBank/DDBJ whole genome shotgun (WGS) entry which is preliminary data.</text>
</comment>
<accession>A0ABU3XBE4</accession>
<evidence type="ECO:0000313" key="6">
    <source>
        <dbReference type="Proteomes" id="UP001287282"/>
    </source>
</evidence>
<name>A0ABU3XBE4_9BACI</name>
<keyword evidence="3" id="KW-0786">Thiamine pyrophosphate</keyword>
<evidence type="ECO:0000256" key="3">
    <source>
        <dbReference type="ARBA" id="ARBA00023052"/>
    </source>
</evidence>